<sequence>MKAYHCMQDTALYMARHNAIVARIKKAGSTKFEVHSENQLLDHQGLRPDLVLKKAPNVFVVDVTVPFDNRLAAFEAVATKKKGKYEQL</sequence>
<dbReference type="AlphaFoldDB" id="A0AAV0WCI8"/>
<gene>
    <name evidence="1" type="ORF">MEUPH1_LOCUS9725</name>
</gene>
<proteinExistence type="predicted"/>
<dbReference type="EMBL" id="CARXXK010000002">
    <property type="protein sequence ID" value="CAI6353624.1"/>
    <property type="molecule type" value="Genomic_DNA"/>
</dbReference>
<evidence type="ECO:0000313" key="1">
    <source>
        <dbReference type="EMBL" id="CAI6353624.1"/>
    </source>
</evidence>
<accession>A0AAV0WCI8</accession>
<comment type="caution">
    <text evidence="1">The sequence shown here is derived from an EMBL/GenBank/DDBJ whole genome shotgun (WGS) entry which is preliminary data.</text>
</comment>
<organism evidence="1 2">
    <name type="scientific">Macrosiphum euphorbiae</name>
    <name type="common">potato aphid</name>
    <dbReference type="NCBI Taxonomy" id="13131"/>
    <lineage>
        <taxon>Eukaryota</taxon>
        <taxon>Metazoa</taxon>
        <taxon>Ecdysozoa</taxon>
        <taxon>Arthropoda</taxon>
        <taxon>Hexapoda</taxon>
        <taxon>Insecta</taxon>
        <taxon>Pterygota</taxon>
        <taxon>Neoptera</taxon>
        <taxon>Paraneoptera</taxon>
        <taxon>Hemiptera</taxon>
        <taxon>Sternorrhyncha</taxon>
        <taxon>Aphidomorpha</taxon>
        <taxon>Aphidoidea</taxon>
        <taxon>Aphididae</taxon>
        <taxon>Macrosiphini</taxon>
        <taxon>Macrosiphum</taxon>
    </lineage>
</organism>
<evidence type="ECO:0000313" key="2">
    <source>
        <dbReference type="Proteomes" id="UP001160148"/>
    </source>
</evidence>
<protein>
    <submittedName>
        <fullName evidence="1">Uncharacterized protein</fullName>
    </submittedName>
</protein>
<reference evidence="1 2" key="1">
    <citation type="submission" date="2023-01" db="EMBL/GenBank/DDBJ databases">
        <authorList>
            <person name="Whitehead M."/>
        </authorList>
    </citation>
    <scope>NUCLEOTIDE SEQUENCE [LARGE SCALE GENOMIC DNA]</scope>
</reference>
<dbReference type="Proteomes" id="UP001160148">
    <property type="component" value="Unassembled WGS sequence"/>
</dbReference>
<keyword evidence="2" id="KW-1185">Reference proteome</keyword>
<name>A0AAV0WCI8_9HEMI</name>